<evidence type="ECO:0008006" key="3">
    <source>
        <dbReference type="Google" id="ProtNLM"/>
    </source>
</evidence>
<evidence type="ECO:0000313" key="1">
    <source>
        <dbReference type="EMBL" id="NNV19093.1"/>
    </source>
</evidence>
<proteinExistence type="predicted"/>
<gene>
    <name evidence="1" type="ORF">EHE22_01450</name>
</gene>
<organism evidence="1 2">
    <name type="scientific">Brucella pseudogrignonensis</name>
    <dbReference type="NCBI Taxonomy" id="419475"/>
    <lineage>
        <taxon>Bacteria</taxon>
        <taxon>Pseudomonadati</taxon>
        <taxon>Pseudomonadota</taxon>
        <taxon>Alphaproteobacteria</taxon>
        <taxon>Hyphomicrobiales</taxon>
        <taxon>Brucellaceae</taxon>
        <taxon>Brucella/Ochrobactrum group</taxon>
        <taxon>Brucella</taxon>
    </lineage>
</organism>
<dbReference type="SUPFAM" id="SSF56935">
    <property type="entry name" value="Porins"/>
    <property type="match status" value="1"/>
</dbReference>
<protein>
    <recommendedName>
        <fullName evidence="3">Porin</fullName>
    </recommendedName>
</protein>
<reference evidence="1 2" key="1">
    <citation type="submission" date="2018-11" db="EMBL/GenBank/DDBJ databases">
        <title>Genome sequencing and analysis.</title>
        <authorList>
            <person name="Huang Y.-T."/>
        </authorList>
    </citation>
    <scope>NUCLEOTIDE SEQUENCE [LARGE SCALE GENOMIC DNA]</scope>
    <source>
        <strain evidence="1 2">SHIN</strain>
    </source>
</reference>
<dbReference type="EMBL" id="PKQI01000001">
    <property type="protein sequence ID" value="NNV19093.1"/>
    <property type="molecule type" value="Genomic_DNA"/>
</dbReference>
<sequence>MLTQEAQNAPFETPASIDDWTPGLTIGTDFQTEIVKYGQSMTNGKPAAYLFASPYYGPFYMNFSWFNVDYGQDSSARSTSEYAIGIYKKIGKLGLGASTTYVDVSPDEDTNYWQQDLQIDYDFAERFSAEYLHTYTNNYSNSDVTYNNAEFGVNLKFDDKWSTKLSVGRSMYSDIFKDYNYHDLSVRYQMSDTYAFLLHHSGSGLKNTDCPVAGTCSNRVWLELQIRNYFGK</sequence>
<name>A0A7Y3WVI2_9HYPH</name>
<dbReference type="RefSeq" id="WP_171379574.1">
    <property type="nucleotide sequence ID" value="NZ_PKQI01000001.1"/>
</dbReference>
<dbReference type="AlphaFoldDB" id="A0A7Y3WVI2"/>
<dbReference type="Proteomes" id="UP000526233">
    <property type="component" value="Unassembled WGS sequence"/>
</dbReference>
<accession>A0A7Y3WVI2</accession>
<comment type="caution">
    <text evidence="1">The sequence shown here is derived from an EMBL/GenBank/DDBJ whole genome shotgun (WGS) entry which is preliminary data.</text>
</comment>
<evidence type="ECO:0000313" key="2">
    <source>
        <dbReference type="Proteomes" id="UP000526233"/>
    </source>
</evidence>